<evidence type="ECO:0000256" key="1">
    <source>
        <dbReference type="SAM" id="Phobius"/>
    </source>
</evidence>
<reference evidence="2 3" key="1">
    <citation type="journal article" date="2015" name="Genome Announc.">
        <title>Complete genome sequences for 59 burkholderia isolates, both pathogenic and near neighbor.</title>
        <authorList>
            <person name="Johnson S.L."/>
            <person name="Bishop-Lilly K.A."/>
            <person name="Ladner J.T."/>
            <person name="Daligault H.E."/>
            <person name="Davenport K.W."/>
            <person name="Jaissle J."/>
            <person name="Frey K.G."/>
            <person name="Koroleva G.I."/>
            <person name="Bruce D.C."/>
            <person name="Coyne S.R."/>
            <person name="Broomall S.M."/>
            <person name="Li P.E."/>
            <person name="Teshima H."/>
            <person name="Gibbons H.S."/>
            <person name="Palacios G.F."/>
            <person name="Rosenzweig C.N."/>
            <person name="Redden C.L."/>
            <person name="Xu Y."/>
            <person name="Minogue T.D."/>
            <person name="Chain P.S."/>
        </authorList>
    </citation>
    <scope>NUCLEOTIDE SEQUENCE [LARGE SCALE GENOMIC DNA]</scope>
    <source>
        <strain evidence="2 3">ATCC BAA-463</strain>
    </source>
</reference>
<evidence type="ECO:0000313" key="3">
    <source>
        <dbReference type="Proteomes" id="UP000032614"/>
    </source>
</evidence>
<sequence length="89" mass="9911">MRNKLVITAEATTQFVVALGLTALMWVGLRSNSRSVIWLTLTTGSSSSRIVEWGCWVLIAPVMLWQIWRISAVIAAWVFRHAAKPNATV</sequence>
<dbReference type="Proteomes" id="UP000032614">
    <property type="component" value="Chromosome 3"/>
</dbReference>
<feature type="transmembrane region" description="Helical" evidence="1">
    <location>
        <begin position="50"/>
        <end position="68"/>
    </location>
</feature>
<accession>A0AAU8T4Z6</accession>
<dbReference type="KEGG" id="bfn:OI25_7270"/>
<organism evidence="2 3">
    <name type="scientific">Paraburkholderia fungorum</name>
    <dbReference type="NCBI Taxonomy" id="134537"/>
    <lineage>
        <taxon>Bacteria</taxon>
        <taxon>Pseudomonadati</taxon>
        <taxon>Pseudomonadota</taxon>
        <taxon>Betaproteobacteria</taxon>
        <taxon>Burkholderiales</taxon>
        <taxon>Burkholderiaceae</taxon>
        <taxon>Paraburkholderia</taxon>
    </lineage>
</organism>
<feature type="transmembrane region" description="Helical" evidence="1">
    <location>
        <begin position="12"/>
        <end position="29"/>
    </location>
</feature>
<dbReference type="AlphaFoldDB" id="A0AAU8T4Z6"/>
<keyword evidence="1" id="KW-0472">Membrane</keyword>
<keyword evidence="1" id="KW-1133">Transmembrane helix</keyword>
<gene>
    <name evidence="2" type="ORF">OI25_7270</name>
</gene>
<evidence type="ECO:0000313" key="2">
    <source>
        <dbReference type="EMBL" id="AJZ56573.1"/>
    </source>
</evidence>
<keyword evidence="1" id="KW-0812">Transmembrane</keyword>
<proteinExistence type="predicted"/>
<name>A0AAU8T4Z6_9BURK</name>
<dbReference type="EMBL" id="CP010025">
    <property type="protein sequence ID" value="AJZ56573.1"/>
    <property type="molecule type" value="Genomic_DNA"/>
</dbReference>
<protein>
    <submittedName>
        <fullName evidence="2">Uncharacterized protein</fullName>
    </submittedName>
</protein>